<dbReference type="SUPFAM" id="SSF57756">
    <property type="entry name" value="Retrovirus zinc finger-like domains"/>
    <property type="match status" value="1"/>
</dbReference>
<dbReference type="SMART" id="SM00343">
    <property type="entry name" value="ZnF_C2HC"/>
    <property type="match status" value="2"/>
</dbReference>
<evidence type="ECO:0000313" key="5">
    <source>
        <dbReference type="Proteomes" id="UP001562425"/>
    </source>
</evidence>
<dbReference type="Gene3D" id="4.10.60.10">
    <property type="entry name" value="Zinc finger, CCHC-type"/>
    <property type="match status" value="1"/>
</dbReference>
<organism evidence="4 5">
    <name type="scientific">Culex pipiens pipiens</name>
    <name type="common">Northern house mosquito</name>
    <dbReference type="NCBI Taxonomy" id="38569"/>
    <lineage>
        <taxon>Eukaryota</taxon>
        <taxon>Metazoa</taxon>
        <taxon>Ecdysozoa</taxon>
        <taxon>Arthropoda</taxon>
        <taxon>Hexapoda</taxon>
        <taxon>Insecta</taxon>
        <taxon>Pterygota</taxon>
        <taxon>Neoptera</taxon>
        <taxon>Endopterygota</taxon>
        <taxon>Diptera</taxon>
        <taxon>Nematocera</taxon>
        <taxon>Culicoidea</taxon>
        <taxon>Culicidae</taxon>
        <taxon>Culicinae</taxon>
        <taxon>Culicini</taxon>
        <taxon>Culex</taxon>
        <taxon>Culex</taxon>
    </lineage>
</organism>
<dbReference type="GO" id="GO:0008270">
    <property type="term" value="F:zinc ion binding"/>
    <property type="evidence" value="ECO:0007669"/>
    <property type="project" value="UniProtKB-KW"/>
</dbReference>
<feature type="domain" description="CCHC-type" evidence="3">
    <location>
        <begin position="199"/>
        <end position="213"/>
    </location>
</feature>
<reference evidence="4 5" key="1">
    <citation type="submission" date="2024-05" db="EMBL/GenBank/DDBJ databases">
        <title>Culex pipiens pipiens assembly and annotation.</title>
        <authorList>
            <person name="Alout H."/>
            <person name="Durand T."/>
        </authorList>
    </citation>
    <scope>NUCLEOTIDE SEQUENCE [LARGE SCALE GENOMIC DNA]</scope>
    <source>
        <strain evidence="4">HA-2024</strain>
        <tissue evidence="4">Whole body</tissue>
    </source>
</reference>
<dbReference type="InterPro" id="IPR036875">
    <property type="entry name" value="Znf_CCHC_sf"/>
</dbReference>
<dbReference type="AlphaFoldDB" id="A0ABD1D4J4"/>
<protein>
    <recommendedName>
        <fullName evidence="3">CCHC-type domain-containing protein</fullName>
    </recommendedName>
</protein>
<keyword evidence="5" id="KW-1185">Reference proteome</keyword>
<sequence length="239" mass="26522">MTSQTQQTDKEGKANFKKLTDKVREVEAVRLNEELVRKKKGTQEPAVIASVRADHPSQKSLPYGNAQRFGVGNNRYHPYGNPKWPGAGDNRYHPYGNAQRPGAGDNRYRSYGNAQRPGAGDNGYHPYQNNQRFGPGGNRQRNFSNKRTPTNQFDGAKQGGTSSYPSKSIPRRDPPIEICWRCKGKGHTPEQCYAADKDCRVCGKIGHLGRVCPPIIPKLAPGKIAMVEKDDIEAEADET</sequence>
<dbReference type="Proteomes" id="UP001562425">
    <property type="component" value="Unassembled WGS sequence"/>
</dbReference>
<feature type="region of interest" description="Disordered" evidence="2">
    <location>
        <begin position="77"/>
        <end position="170"/>
    </location>
</feature>
<feature type="non-terminal residue" evidence="4">
    <location>
        <position position="239"/>
    </location>
</feature>
<dbReference type="EMBL" id="JBEHCU010007557">
    <property type="protein sequence ID" value="KAL1394557.1"/>
    <property type="molecule type" value="Genomic_DNA"/>
</dbReference>
<accession>A0ABD1D4J4</accession>
<evidence type="ECO:0000313" key="4">
    <source>
        <dbReference type="EMBL" id="KAL1394557.1"/>
    </source>
</evidence>
<dbReference type="InterPro" id="IPR001878">
    <property type="entry name" value="Znf_CCHC"/>
</dbReference>
<keyword evidence="1" id="KW-0479">Metal-binding</keyword>
<name>A0ABD1D4J4_CULPP</name>
<comment type="caution">
    <text evidence="4">The sequence shown here is derived from an EMBL/GenBank/DDBJ whole genome shotgun (WGS) entry which is preliminary data.</text>
</comment>
<evidence type="ECO:0000256" key="2">
    <source>
        <dbReference type="SAM" id="MobiDB-lite"/>
    </source>
</evidence>
<keyword evidence="1" id="KW-0862">Zinc</keyword>
<evidence type="ECO:0000256" key="1">
    <source>
        <dbReference type="PROSITE-ProRule" id="PRU00047"/>
    </source>
</evidence>
<dbReference type="PROSITE" id="PS50158">
    <property type="entry name" value="ZF_CCHC"/>
    <property type="match status" value="1"/>
</dbReference>
<proteinExistence type="predicted"/>
<feature type="region of interest" description="Disordered" evidence="2">
    <location>
        <begin position="50"/>
        <end position="69"/>
    </location>
</feature>
<gene>
    <name evidence="4" type="ORF">pipiens_003028</name>
</gene>
<keyword evidence="1" id="KW-0863">Zinc-finger</keyword>
<evidence type="ECO:0000259" key="3">
    <source>
        <dbReference type="PROSITE" id="PS50158"/>
    </source>
</evidence>
<feature type="compositionally biased region" description="Polar residues" evidence="2">
    <location>
        <begin position="139"/>
        <end position="166"/>
    </location>
</feature>